<dbReference type="Proteomes" id="UP000019460">
    <property type="component" value="Unassembled WGS sequence"/>
</dbReference>
<dbReference type="RefSeq" id="WP_081763533.1">
    <property type="nucleotide sequence ID" value="NZ_AONC01000044.1"/>
</dbReference>
<comment type="caution">
    <text evidence="2">The sequence shown here is derived from an EMBL/GenBank/DDBJ whole genome shotgun (WGS) entry which is preliminary data.</text>
</comment>
<organism evidence="2 3">
    <name type="scientific">Imhoffiella purpurea</name>
    <dbReference type="NCBI Taxonomy" id="1249627"/>
    <lineage>
        <taxon>Bacteria</taxon>
        <taxon>Pseudomonadati</taxon>
        <taxon>Pseudomonadota</taxon>
        <taxon>Gammaproteobacteria</taxon>
        <taxon>Chromatiales</taxon>
        <taxon>Chromatiaceae</taxon>
        <taxon>Imhoffiella</taxon>
    </lineage>
</organism>
<sequence>MAIDYQKVKRILQLQKAGKWLVKDSDDDFFPDPINFADVVGELDDYLQQRQHRLLQIDAFTSQMDYVPKASGMVREAIWLHPVHRLLYLATLHYFLPKLDHHLPSEVYSYRLDSDDPDGYPFGKRIDRWKQFHNDFRRACLDDQTGAVLVTDIASFYDHIRIEDLASRIRSLLGAGMTQDDRVMVCFLEALVRQWSSDGYGIPQNLDASSFFGSLFLSGVDHEIIQKRYRYFRWVDDIRICAKNKKQAIRALHDLQAALAHHRMFLASDKTKIYLKGSPEFENLVDVEDDAYISSIEDVIARGDKDEVEMTIPEVFRRLGNHASPSGDDRKFRAYANRTLQISDYQEFKDSVLAQLVPFVVARMESHPNRSDYWTKLLQAVPSGDWLEMATRLLKSDPSVFNWQRFYLWKLLVARPIIPKELHEFAYSAVTTAVSELEAAQAIVCYGKHANNQQREILYVQHFSVQRSYPIQRAILIAIQELETELRGKLYKRALVICPEHTQLVAYLEKLESPKYGVTVRSTRQLPDQPRAVEVAVKRGIGKSRGHVIQYRLSRSDYDYE</sequence>
<dbReference type="EMBL" id="AONC01000044">
    <property type="protein sequence ID" value="EXJ14278.1"/>
    <property type="molecule type" value="Genomic_DNA"/>
</dbReference>
<evidence type="ECO:0000313" key="3">
    <source>
        <dbReference type="Proteomes" id="UP000019460"/>
    </source>
</evidence>
<dbReference type="PROSITE" id="PS50878">
    <property type="entry name" value="RT_POL"/>
    <property type="match status" value="1"/>
</dbReference>
<feature type="domain" description="Reverse transcriptase" evidence="1">
    <location>
        <begin position="48"/>
        <end position="286"/>
    </location>
</feature>
<reference evidence="2 3" key="1">
    <citation type="submission" date="2012-11" db="EMBL/GenBank/DDBJ databases">
        <title>Genome assembly of Thiorhodococcus sp. AK35.</title>
        <authorList>
            <person name="Nupur N."/>
            <person name="Khatri I."/>
            <person name="Subramanian S."/>
            <person name="Pinnaka A."/>
        </authorList>
    </citation>
    <scope>NUCLEOTIDE SEQUENCE [LARGE SCALE GENOMIC DNA]</scope>
    <source>
        <strain evidence="2 3">AK35</strain>
    </source>
</reference>
<dbReference type="eggNOG" id="COG3344">
    <property type="taxonomic scope" value="Bacteria"/>
</dbReference>
<dbReference type="Pfam" id="PF00078">
    <property type="entry name" value="RVT_1"/>
    <property type="match status" value="1"/>
</dbReference>
<dbReference type="InterPro" id="IPR000477">
    <property type="entry name" value="RT_dom"/>
</dbReference>
<dbReference type="STRING" id="1249627.D779_2816"/>
<dbReference type="AlphaFoldDB" id="W9V429"/>
<gene>
    <name evidence="2" type="ORF">D779_2816</name>
</gene>
<accession>W9V429</accession>
<proteinExistence type="predicted"/>
<protein>
    <recommendedName>
        <fullName evidence="1">Reverse transcriptase domain-containing protein</fullName>
    </recommendedName>
</protein>
<evidence type="ECO:0000313" key="2">
    <source>
        <dbReference type="EMBL" id="EXJ14278.1"/>
    </source>
</evidence>
<name>W9V429_9GAMM</name>
<dbReference type="CDD" id="cd01646">
    <property type="entry name" value="RT_Bac_retron_I"/>
    <property type="match status" value="1"/>
</dbReference>
<evidence type="ECO:0000259" key="1">
    <source>
        <dbReference type="PROSITE" id="PS50878"/>
    </source>
</evidence>
<keyword evidence="3" id="KW-1185">Reference proteome</keyword>
<dbReference type="OrthoDB" id="7055795at2"/>